<feature type="binding site" evidence="7 10">
    <location>
        <position position="335"/>
    </location>
    <ligand>
        <name>Mg(2+)</name>
        <dbReference type="ChEBI" id="CHEBI:18420"/>
    </ligand>
</feature>
<feature type="binding site" evidence="7 11">
    <location>
        <position position="495"/>
    </location>
    <ligand>
        <name>[4Fe-4S] cluster</name>
        <dbReference type="ChEBI" id="CHEBI:49883"/>
    </ligand>
</feature>
<keyword evidence="7 11" id="KW-0408">Iron</keyword>
<dbReference type="CDD" id="cd06223">
    <property type="entry name" value="PRTases_typeI"/>
    <property type="match status" value="1"/>
</dbReference>
<evidence type="ECO:0000256" key="3">
    <source>
        <dbReference type="ARBA" id="ARBA00022676"/>
    </source>
</evidence>
<comment type="similarity">
    <text evidence="2 7 8">In the C-terminal section; belongs to the purine/pyrimidine phosphoribosyltransferase family.</text>
</comment>
<protein>
    <recommendedName>
        <fullName evidence="7">Amidophosphoribosyltransferase</fullName>
        <shortName evidence="7">ATase</shortName>
        <ecNumber evidence="7">2.4.2.14</ecNumber>
    </recommendedName>
    <alternativeName>
        <fullName evidence="7">Glutamine phosphoribosylpyrophosphate amidotransferase</fullName>
        <shortName evidence="7">GPATase</shortName>
    </alternativeName>
</protein>
<keyword evidence="6 7" id="KW-0315">Glutamine amidotransferase</keyword>
<feature type="binding site" evidence="7 10">
    <location>
        <position position="398"/>
    </location>
    <ligand>
        <name>Mg(2+)</name>
        <dbReference type="ChEBI" id="CHEBI:18420"/>
    </ligand>
</feature>
<dbReference type="HOGENOM" id="CLU_022389_3_1_11"/>
<accession>R4YWQ2</accession>
<dbReference type="HAMAP" id="MF_01931">
    <property type="entry name" value="PurF"/>
    <property type="match status" value="1"/>
</dbReference>
<dbReference type="Proteomes" id="UP000018291">
    <property type="component" value="Unassembled WGS sequence"/>
</dbReference>
<evidence type="ECO:0000256" key="9">
    <source>
        <dbReference type="PIRSR" id="PIRSR000485-1"/>
    </source>
</evidence>
<dbReference type="GO" id="GO:0000287">
    <property type="term" value="F:magnesium ion binding"/>
    <property type="evidence" value="ECO:0007669"/>
    <property type="project" value="UniProtKB-UniRule"/>
</dbReference>
<comment type="function">
    <text evidence="7">Catalyzes the formation of phosphoribosylamine from phosphoribosylpyrophosphate (PRPP) and glutamine.</text>
</comment>
<keyword evidence="5 7" id="KW-0658">Purine biosynthesis</keyword>
<feature type="binding site" evidence="7 11">
    <location>
        <position position="492"/>
    </location>
    <ligand>
        <name>[4Fe-4S] cluster</name>
        <dbReference type="ChEBI" id="CHEBI:49883"/>
    </ligand>
</feature>
<comment type="caution">
    <text evidence="14">The sequence shown here is derived from an EMBL/GenBank/DDBJ whole genome shotgun (WGS) entry which is preliminary data.</text>
</comment>
<dbReference type="STRING" id="1229780.BN381_130021"/>
<dbReference type="GO" id="GO:0004044">
    <property type="term" value="F:amidophosphoribosyltransferase activity"/>
    <property type="evidence" value="ECO:0007669"/>
    <property type="project" value="UniProtKB-UniRule"/>
</dbReference>
<dbReference type="InterPro" id="IPR029055">
    <property type="entry name" value="Ntn_hydrolases_N"/>
</dbReference>
<evidence type="ECO:0000313" key="14">
    <source>
        <dbReference type="EMBL" id="CCM62463.1"/>
    </source>
</evidence>
<dbReference type="InterPro" id="IPR000836">
    <property type="entry name" value="PRTase_dom"/>
</dbReference>
<comment type="catalytic activity">
    <reaction evidence="7 8">
        <text>5-phospho-beta-D-ribosylamine + L-glutamate + diphosphate = 5-phospho-alpha-D-ribose 1-diphosphate + L-glutamine + H2O</text>
        <dbReference type="Rhea" id="RHEA:14905"/>
        <dbReference type="ChEBI" id="CHEBI:15377"/>
        <dbReference type="ChEBI" id="CHEBI:29985"/>
        <dbReference type="ChEBI" id="CHEBI:33019"/>
        <dbReference type="ChEBI" id="CHEBI:58017"/>
        <dbReference type="ChEBI" id="CHEBI:58359"/>
        <dbReference type="ChEBI" id="CHEBI:58681"/>
        <dbReference type="EC" id="2.4.2.14"/>
    </reaction>
</comment>
<keyword evidence="7 10" id="KW-0479">Metal-binding</keyword>
<dbReference type="CDD" id="cd00715">
    <property type="entry name" value="GPATase_N"/>
    <property type="match status" value="1"/>
</dbReference>
<feature type="binding site" evidence="7 11">
    <location>
        <position position="288"/>
    </location>
    <ligand>
        <name>[4Fe-4S] cluster</name>
        <dbReference type="ChEBI" id="CHEBI:49883"/>
    </ligand>
</feature>
<dbReference type="EC" id="2.4.2.14" evidence="7"/>
<keyword evidence="7" id="KW-0004">4Fe-4S</keyword>
<evidence type="ECO:0000256" key="1">
    <source>
        <dbReference type="ARBA" id="ARBA00005209"/>
    </source>
</evidence>
<evidence type="ECO:0000256" key="7">
    <source>
        <dbReference type="HAMAP-Rule" id="MF_01931"/>
    </source>
</evidence>
<evidence type="ECO:0000256" key="4">
    <source>
        <dbReference type="ARBA" id="ARBA00022679"/>
    </source>
</evidence>
<evidence type="ECO:0000256" key="5">
    <source>
        <dbReference type="ARBA" id="ARBA00022755"/>
    </source>
</evidence>
<gene>
    <name evidence="7" type="primary">purF</name>
    <name evidence="14" type="ORF">BN381_130021</name>
</gene>
<dbReference type="Gene3D" id="3.60.20.10">
    <property type="entry name" value="Glutamine Phosphoribosylpyrophosphate, subunit 1, domain 1"/>
    <property type="match status" value="1"/>
</dbReference>
<dbReference type="InterPro" id="IPR005854">
    <property type="entry name" value="PurF"/>
</dbReference>
<evidence type="ECO:0000313" key="15">
    <source>
        <dbReference type="Proteomes" id="UP000018291"/>
    </source>
</evidence>
<dbReference type="AlphaFoldDB" id="R4YWQ2"/>
<dbReference type="PIRSF" id="PIRSF000485">
    <property type="entry name" value="Amd_phspho_trans"/>
    <property type="match status" value="1"/>
</dbReference>
<evidence type="ECO:0000256" key="6">
    <source>
        <dbReference type="ARBA" id="ARBA00022962"/>
    </source>
</evidence>
<proteinExistence type="inferred from homology"/>
<name>R4YWQ2_9ACTN</name>
<evidence type="ECO:0000256" key="10">
    <source>
        <dbReference type="PIRSR" id="PIRSR000485-2"/>
    </source>
</evidence>
<evidence type="ECO:0000259" key="13">
    <source>
        <dbReference type="PROSITE" id="PS51278"/>
    </source>
</evidence>
<evidence type="ECO:0000256" key="2">
    <source>
        <dbReference type="ARBA" id="ARBA00010138"/>
    </source>
</evidence>
<feature type="binding site" evidence="7 11">
    <location>
        <position position="434"/>
    </location>
    <ligand>
        <name>[4Fe-4S] cluster</name>
        <dbReference type="ChEBI" id="CHEBI:49883"/>
    </ligand>
</feature>
<dbReference type="GO" id="GO:0051539">
    <property type="term" value="F:4 iron, 4 sulfur cluster binding"/>
    <property type="evidence" value="ECO:0007669"/>
    <property type="project" value="UniProtKB-KW"/>
</dbReference>
<dbReference type="GO" id="GO:0006189">
    <property type="term" value="P:'de novo' IMP biosynthetic process"/>
    <property type="evidence" value="ECO:0007669"/>
    <property type="project" value="UniProtKB-UniRule"/>
</dbReference>
<comment type="cofactor">
    <cofactor evidence="7 11">
        <name>[4Fe-4S] cluster</name>
        <dbReference type="ChEBI" id="CHEBI:49883"/>
    </cofactor>
    <text evidence="7 11">Binds 1 [4Fe-4S] cluster per subunit.</text>
</comment>
<dbReference type="InterPro" id="IPR035584">
    <property type="entry name" value="PurF_N"/>
</dbReference>
<organism evidence="14 15">
    <name type="scientific">Candidatus Neomicrothrix parvicella RN1</name>
    <dbReference type="NCBI Taxonomy" id="1229780"/>
    <lineage>
        <taxon>Bacteria</taxon>
        <taxon>Bacillati</taxon>
        <taxon>Actinomycetota</taxon>
        <taxon>Acidimicrobiia</taxon>
        <taxon>Acidimicrobiales</taxon>
        <taxon>Microthrixaceae</taxon>
        <taxon>Candidatus Neomicrothrix</taxon>
    </lineage>
</organism>
<evidence type="ECO:0000256" key="11">
    <source>
        <dbReference type="PIRSR" id="PIRSR000485-3"/>
    </source>
</evidence>
<evidence type="ECO:0000256" key="8">
    <source>
        <dbReference type="PIRNR" id="PIRNR000485"/>
    </source>
</evidence>
<keyword evidence="7 10" id="KW-0460">Magnesium</keyword>
<keyword evidence="4 7" id="KW-0808">Transferase</keyword>
<dbReference type="eggNOG" id="COG0034">
    <property type="taxonomic scope" value="Bacteria"/>
</dbReference>
<feature type="active site" description="Nucleophile" evidence="7 9">
    <location>
        <position position="43"/>
    </location>
</feature>
<dbReference type="UniPathway" id="UPA00074">
    <property type="reaction ID" value="UER00124"/>
</dbReference>
<keyword evidence="7 11" id="KW-0411">Iron-sulfur</keyword>
<dbReference type="NCBIfam" id="TIGR01134">
    <property type="entry name" value="purF"/>
    <property type="match status" value="1"/>
</dbReference>
<dbReference type="PANTHER" id="PTHR11907">
    <property type="entry name" value="AMIDOPHOSPHORIBOSYLTRANSFERASE"/>
    <property type="match status" value="1"/>
</dbReference>
<feature type="compositionally biased region" description="Low complexity" evidence="12">
    <location>
        <begin position="540"/>
        <end position="562"/>
    </location>
</feature>
<dbReference type="PROSITE" id="PS51278">
    <property type="entry name" value="GATASE_TYPE_2"/>
    <property type="match status" value="1"/>
</dbReference>
<reference evidence="14 15" key="1">
    <citation type="journal article" date="2013" name="ISME J.">
        <title>Metabolic model for the filamentous 'Candidatus Microthrix parvicella' based on genomic and metagenomic analyses.</title>
        <authorList>
            <person name="Jon McIlroy S."/>
            <person name="Kristiansen R."/>
            <person name="Albertsen M."/>
            <person name="Michael Karst S."/>
            <person name="Rossetti S."/>
            <person name="Lund Nielsen J."/>
            <person name="Tandoi V."/>
            <person name="James Seviour R."/>
            <person name="Nielsen P.H."/>
        </authorList>
    </citation>
    <scope>NUCLEOTIDE SEQUENCE [LARGE SCALE GENOMIC DNA]</scope>
    <source>
        <strain evidence="14 15">RN1</strain>
    </source>
</reference>
<keyword evidence="3 7" id="KW-0328">Glycosyltransferase</keyword>
<dbReference type="Pfam" id="PF13522">
    <property type="entry name" value="GATase_6"/>
    <property type="match status" value="1"/>
</dbReference>
<evidence type="ECO:0000256" key="12">
    <source>
        <dbReference type="SAM" id="MobiDB-lite"/>
    </source>
</evidence>
<feature type="region of interest" description="Disordered" evidence="12">
    <location>
        <begin position="523"/>
        <end position="588"/>
    </location>
</feature>
<dbReference type="SUPFAM" id="SSF56235">
    <property type="entry name" value="N-terminal nucleophile aminohydrolases (Ntn hydrolases)"/>
    <property type="match status" value="1"/>
</dbReference>
<dbReference type="InterPro" id="IPR029057">
    <property type="entry name" value="PRTase-like"/>
</dbReference>
<dbReference type="SUPFAM" id="SSF53271">
    <property type="entry name" value="PRTase-like"/>
    <property type="match status" value="1"/>
</dbReference>
<dbReference type="InterPro" id="IPR017932">
    <property type="entry name" value="GATase_2_dom"/>
</dbReference>
<dbReference type="Pfam" id="PF00156">
    <property type="entry name" value="Pribosyltran"/>
    <property type="match status" value="1"/>
</dbReference>
<comment type="pathway">
    <text evidence="1 7 8">Purine metabolism; IMP biosynthesis via de novo pathway; N(1)-(5-phospho-D-ribosyl)glycinamide from 5-phospho-alpha-D-ribose 1-diphosphate: step 1/2.</text>
</comment>
<feature type="binding site" evidence="7 10">
    <location>
        <position position="397"/>
    </location>
    <ligand>
        <name>Mg(2+)</name>
        <dbReference type="ChEBI" id="CHEBI:18420"/>
    </ligand>
</feature>
<dbReference type="EMBL" id="CANL01000005">
    <property type="protein sequence ID" value="CCM62463.1"/>
    <property type="molecule type" value="Genomic_DNA"/>
</dbReference>
<keyword evidence="15" id="KW-1185">Reference proteome</keyword>
<dbReference type="GO" id="GO:0009113">
    <property type="term" value="P:purine nucleobase biosynthetic process"/>
    <property type="evidence" value="ECO:0007669"/>
    <property type="project" value="UniProtKB-UniRule"/>
</dbReference>
<feature type="region of interest" description="Disordered" evidence="12">
    <location>
        <begin position="1"/>
        <end position="38"/>
    </location>
</feature>
<feature type="domain" description="Glutamine amidotransferase type-2" evidence="13">
    <location>
        <begin position="43"/>
        <end position="270"/>
    </location>
</feature>
<sequence>MSPPEDLAIIHGPEHPTSSARSQAPEPPAVVADPDDDRPKEACGVFAVRAPGRAVAHLTYLGLYALQHRGQESAGMAVSDREHLTVTKEMGLVSHVFDDRTLATLEGELAIGHTRYSTTGSSEWWNAQPVYRSTGDLNFALGHNGNLTNTAALAAETAMLPGTVASDTDLMAELLALEVETQRNLGVGDDDLLTEAVCAVMPRLEGAFSLVLCDTDQVIGVRDPNGFRPLVLGSLGNDWVLASETPALDVVGATFVREIEPGEVVVIDDAGPHSHFPFDDDRINPTLCLFEFVYFARPDTFLGGRSVHSARVRMGEVLSTQRPVEADMVMGVPESGIPAAEGYARASGIPFGQGLVKNRYIGRTFIAPSQEVRALGVRMKLNPLRENIEGQRLVVVDDSIVRGTTTKAMVAMLFDAGAAEVHMRVSSPPYRWPCFYGMDTGARDTLLAANMTVSEIEEYLGVDSLVYLELDNLLAAVGPTKGTDGDPADEFCAACLTGTYPVEIPVNVGKHVLEQTAAPVASQPSLYGDDVSGGNGSGTGSASDDPGSASDDPGSASDHPGSASDDPAPGGSAPDEPTASRSPVGVGS</sequence>
<comment type="cofactor">
    <cofactor evidence="7 10">
        <name>Mg(2+)</name>
        <dbReference type="ChEBI" id="CHEBI:18420"/>
    </cofactor>
    <text evidence="7 10">Binds 1 Mg(2+) ion per subunit.</text>
</comment>
<dbReference type="Gene3D" id="3.40.50.2020">
    <property type="match status" value="1"/>
</dbReference>